<proteinExistence type="predicted"/>
<evidence type="ECO:0000313" key="3">
    <source>
        <dbReference type="EMBL" id="MET3528654.1"/>
    </source>
</evidence>
<dbReference type="PANTHER" id="PTHR48101:SF4">
    <property type="entry name" value="METHYLMALONYL-COA MUTASE, MITOCHONDRIAL"/>
    <property type="match status" value="1"/>
</dbReference>
<dbReference type="InterPro" id="IPR006099">
    <property type="entry name" value="MeMalonylCoA_mutase_a/b_cat"/>
</dbReference>
<evidence type="ECO:0000313" key="4">
    <source>
        <dbReference type="Proteomes" id="UP001549110"/>
    </source>
</evidence>
<dbReference type="RefSeq" id="WP_354298514.1">
    <property type="nucleotide sequence ID" value="NZ_JBEPLU010000004.1"/>
</dbReference>
<dbReference type="Proteomes" id="UP001549110">
    <property type="component" value="Unassembled WGS sequence"/>
</dbReference>
<dbReference type="InterPro" id="IPR016176">
    <property type="entry name" value="Cbl-dep_enz_cat"/>
</dbReference>
<name>A0ABV2ENK4_9CAUL</name>
<keyword evidence="4" id="KW-1185">Reference proteome</keyword>
<dbReference type="Gene3D" id="3.20.20.240">
    <property type="entry name" value="Methylmalonyl-CoA mutase"/>
    <property type="match status" value="1"/>
</dbReference>
<comment type="caution">
    <text evidence="3">The sequence shown here is derived from an EMBL/GenBank/DDBJ whole genome shotgun (WGS) entry which is preliminary data.</text>
</comment>
<accession>A0ABV2ENK4</accession>
<evidence type="ECO:0000259" key="2">
    <source>
        <dbReference type="Pfam" id="PF01642"/>
    </source>
</evidence>
<protein>
    <submittedName>
        <fullName evidence="3">Methylmalonyl-CoA mutase</fullName>
        <ecNumber evidence="3">5.4.99.2</ecNumber>
    </submittedName>
</protein>
<keyword evidence="3" id="KW-0413">Isomerase</keyword>
<organism evidence="3 4">
    <name type="scientific">Phenylobacterium koreense</name>
    <dbReference type="NCBI Taxonomy" id="266125"/>
    <lineage>
        <taxon>Bacteria</taxon>
        <taxon>Pseudomonadati</taxon>
        <taxon>Pseudomonadota</taxon>
        <taxon>Alphaproteobacteria</taxon>
        <taxon>Caulobacterales</taxon>
        <taxon>Caulobacteraceae</taxon>
        <taxon>Phenylobacterium</taxon>
    </lineage>
</organism>
<feature type="domain" description="Methylmalonyl-CoA mutase alpha/beta chain catalytic" evidence="2">
    <location>
        <begin position="106"/>
        <end position="447"/>
    </location>
</feature>
<dbReference type="GO" id="GO:0004494">
    <property type="term" value="F:methylmalonyl-CoA mutase activity"/>
    <property type="evidence" value="ECO:0007669"/>
    <property type="project" value="UniProtKB-EC"/>
</dbReference>
<feature type="region of interest" description="Disordered" evidence="1">
    <location>
        <begin position="433"/>
        <end position="466"/>
    </location>
</feature>
<dbReference type="EC" id="5.4.99.2" evidence="3"/>
<dbReference type="SUPFAM" id="SSF51703">
    <property type="entry name" value="Cobalamin (vitamin B12)-dependent enzymes"/>
    <property type="match status" value="1"/>
</dbReference>
<gene>
    <name evidence="3" type="ORF">ABID41_003796</name>
</gene>
<dbReference type="PANTHER" id="PTHR48101">
    <property type="entry name" value="METHYLMALONYL-COA MUTASE, MITOCHONDRIAL-RELATED"/>
    <property type="match status" value="1"/>
</dbReference>
<evidence type="ECO:0000256" key="1">
    <source>
        <dbReference type="SAM" id="MobiDB-lite"/>
    </source>
</evidence>
<dbReference type="Pfam" id="PF01642">
    <property type="entry name" value="MM_CoA_mutase"/>
    <property type="match status" value="1"/>
</dbReference>
<sequence>MTDIAASLSAFPAVTADDWRALVAKTLKDAPFESLRRKTAEGLDVEPLYEPAHRPAAFPLAARDAERPWDVRMAVVHPDAGRAGRDLLGDLEGGAASGLIVIDPAGAEGVALESAADLARVLDGVMLELAPVALDAGFLGPKAADWLSSAAKGSPTALLLFHMDPLSAFARAGESPGPIESHLISAATVGVRLAQAYPKASLFLASGRVVHEAGGGEAGELAFAMAAAVAYAKALVRAGLNMAEAFERIQIGLSADADYFTVIAKLRAARVLWARITDACGVEAPARIEVRSSQRMLAVQDPWTNMLRLTSAAFGAAVGGADAVALGTFTDALGLPTAFARRQSRNTQLVLMEEANLGRVADPAAGSGYVEALTDEIAKAAWSQFQSVEAAGGLVAALTGGLIAEGVEKVRTARTAAGAPKIVGVTAFPPTQEAPVEVEQATPKAVEAPSPRLPGPDGHCPPLAPVSLAQVEEAA</sequence>
<reference evidence="3 4" key="1">
    <citation type="submission" date="2024-06" db="EMBL/GenBank/DDBJ databases">
        <title>Genomic Encyclopedia of Type Strains, Phase IV (KMG-IV): sequencing the most valuable type-strain genomes for metagenomic binning, comparative biology and taxonomic classification.</title>
        <authorList>
            <person name="Goeker M."/>
        </authorList>
    </citation>
    <scope>NUCLEOTIDE SEQUENCE [LARGE SCALE GENOMIC DNA]</scope>
    <source>
        <strain evidence="3 4">DSM 17809</strain>
    </source>
</reference>
<dbReference type="EMBL" id="JBEPLU010000004">
    <property type="protein sequence ID" value="MET3528654.1"/>
    <property type="molecule type" value="Genomic_DNA"/>
</dbReference>